<dbReference type="PROSITE" id="PS50297">
    <property type="entry name" value="ANK_REP_REGION"/>
    <property type="match status" value="1"/>
</dbReference>
<dbReference type="AlphaFoldDB" id="A0A7J7BVD7"/>
<dbReference type="PROSITE" id="PS50088">
    <property type="entry name" value="ANK_REPEAT"/>
    <property type="match status" value="1"/>
</dbReference>
<comment type="caution">
    <text evidence="4">The sequence shown here is derived from an EMBL/GenBank/DDBJ whole genome shotgun (WGS) entry which is preliminary data.</text>
</comment>
<dbReference type="InterPro" id="IPR002110">
    <property type="entry name" value="Ankyrin_rpt"/>
</dbReference>
<protein>
    <submittedName>
        <fullName evidence="4">Putative Palmitoyltransferase TIP1</fullName>
    </submittedName>
</protein>
<evidence type="ECO:0000313" key="5">
    <source>
        <dbReference type="Proteomes" id="UP000593562"/>
    </source>
</evidence>
<reference evidence="4 5" key="1">
    <citation type="journal article" date="2020" name="Nat. Commun.">
        <title>Genome of Tripterygium wilfordii and identification of cytochrome P450 involved in triptolide biosynthesis.</title>
        <authorList>
            <person name="Tu L."/>
            <person name="Su P."/>
            <person name="Zhang Z."/>
            <person name="Gao L."/>
            <person name="Wang J."/>
            <person name="Hu T."/>
            <person name="Zhou J."/>
            <person name="Zhang Y."/>
            <person name="Zhao Y."/>
            <person name="Liu Y."/>
            <person name="Song Y."/>
            <person name="Tong Y."/>
            <person name="Lu Y."/>
            <person name="Yang J."/>
            <person name="Xu C."/>
            <person name="Jia M."/>
            <person name="Peters R.J."/>
            <person name="Huang L."/>
            <person name="Gao W."/>
        </authorList>
    </citation>
    <scope>NUCLEOTIDE SEQUENCE [LARGE SCALE GENOMIC DNA]</scope>
    <source>
        <strain evidence="5">cv. XIE 37</strain>
        <tissue evidence="4">Leaf</tissue>
    </source>
</reference>
<keyword evidence="1" id="KW-0677">Repeat</keyword>
<organism evidence="4 5">
    <name type="scientific">Tripterygium wilfordii</name>
    <name type="common">Thunder God vine</name>
    <dbReference type="NCBI Taxonomy" id="458696"/>
    <lineage>
        <taxon>Eukaryota</taxon>
        <taxon>Viridiplantae</taxon>
        <taxon>Streptophyta</taxon>
        <taxon>Embryophyta</taxon>
        <taxon>Tracheophyta</taxon>
        <taxon>Spermatophyta</taxon>
        <taxon>Magnoliopsida</taxon>
        <taxon>eudicotyledons</taxon>
        <taxon>Gunneridae</taxon>
        <taxon>Pentapetalae</taxon>
        <taxon>rosids</taxon>
        <taxon>fabids</taxon>
        <taxon>Celastrales</taxon>
        <taxon>Celastraceae</taxon>
        <taxon>Tripterygium</taxon>
    </lineage>
</organism>
<keyword evidence="4" id="KW-0808">Transferase</keyword>
<sequence length="154" mass="17452">MMCIRWLPTGIWKCSRDWLRVRAARFRSLMGWATTLCNGLRLIIELLALLLNISLSMDDAADHTGQIALHWSAVRGAIQVAELLLQKGAWVDAANMSGYQTSHVAAQYGQTAFLYHIVSKWNADRLTLMFLIVTEEVPYTGTKELFVMPILERL</sequence>
<gene>
    <name evidence="4" type="ORF">HS088_TW23G00579</name>
</gene>
<dbReference type="Proteomes" id="UP000593562">
    <property type="component" value="Unassembled WGS sequence"/>
</dbReference>
<accession>A0A7J7BVD7</accession>
<feature type="repeat" description="ANK" evidence="3">
    <location>
        <begin position="64"/>
        <end position="96"/>
    </location>
</feature>
<evidence type="ECO:0000256" key="1">
    <source>
        <dbReference type="ARBA" id="ARBA00022737"/>
    </source>
</evidence>
<dbReference type="GO" id="GO:0000139">
    <property type="term" value="C:Golgi membrane"/>
    <property type="evidence" value="ECO:0007669"/>
    <property type="project" value="TreeGrafter"/>
</dbReference>
<dbReference type="InterPro" id="IPR036770">
    <property type="entry name" value="Ankyrin_rpt-contain_sf"/>
</dbReference>
<evidence type="ECO:0000256" key="3">
    <source>
        <dbReference type="PROSITE-ProRule" id="PRU00023"/>
    </source>
</evidence>
<dbReference type="PANTHER" id="PTHR24161:SF17">
    <property type="entry name" value="PALMITOYLTRANSFERASE"/>
    <property type="match status" value="1"/>
</dbReference>
<dbReference type="PANTHER" id="PTHR24161">
    <property type="entry name" value="ANK_REP_REGION DOMAIN-CONTAINING PROTEIN-RELATED"/>
    <property type="match status" value="1"/>
</dbReference>
<dbReference type="SMART" id="SM00248">
    <property type="entry name" value="ANK"/>
    <property type="match status" value="1"/>
</dbReference>
<keyword evidence="5" id="KW-1185">Reference proteome</keyword>
<keyword evidence="2 3" id="KW-0040">ANK repeat</keyword>
<name>A0A7J7BVD7_TRIWF</name>
<evidence type="ECO:0000256" key="2">
    <source>
        <dbReference type="ARBA" id="ARBA00023043"/>
    </source>
</evidence>
<evidence type="ECO:0000313" key="4">
    <source>
        <dbReference type="EMBL" id="KAF5725849.1"/>
    </source>
</evidence>
<proteinExistence type="predicted"/>
<dbReference type="EMBL" id="JAAARO010000023">
    <property type="protein sequence ID" value="KAF5725849.1"/>
    <property type="molecule type" value="Genomic_DNA"/>
</dbReference>
<dbReference type="Gene3D" id="1.25.40.20">
    <property type="entry name" value="Ankyrin repeat-containing domain"/>
    <property type="match status" value="1"/>
</dbReference>
<dbReference type="GO" id="GO:0016409">
    <property type="term" value="F:palmitoyltransferase activity"/>
    <property type="evidence" value="ECO:0007669"/>
    <property type="project" value="TreeGrafter"/>
</dbReference>
<dbReference type="InParanoid" id="A0A7J7BVD7"/>
<dbReference type="SUPFAM" id="SSF48403">
    <property type="entry name" value="Ankyrin repeat"/>
    <property type="match status" value="1"/>
</dbReference>
<dbReference type="Pfam" id="PF00023">
    <property type="entry name" value="Ank"/>
    <property type="match status" value="1"/>
</dbReference>